<proteinExistence type="predicted"/>
<dbReference type="EMBL" id="VOHS01000076">
    <property type="protein sequence ID" value="TWV91112.1"/>
    <property type="molecule type" value="Genomic_DNA"/>
</dbReference>
<name>A0A5C6LI77_9BACT</name>
<sequence length="96" mass="11110">MCLLFFRREPRVIGTFILDKQLSSETVVSSMAERELSPTEKELYTLRKLTETAMHTDTIFSYYSNVEYHLIPLIAGNKTGVHADQTKGWRYYDAGK</sequence>
<comment type="caution">
    <text evidence="1">The sequence shown here is derived from an EMBL/GenBank/DDBJ whole genome shotgun (WGS) entry which is preliminary data.</text>
</comment>
<gene>
    <name evidence="1" type="ORF">FEF09_29015</name>
</gene>
<protein>
    <submittedName>
        <fullName evidence="1">Uncharacterized protein</fullName>
    </submittedName>
</protein>
<dbReference type="Proteomes" id="UP000318815">
    <property type="component" value="Unassembled WGS sequence"/>
</dbReference>
<keyword evidence="2" id="KW-1185">Reference proteome</keyword>
<dbReference type="AlphaFoldDB" id="A0A5C6LI77"/>
<dbReference type="RefSeq" id="WP_146308316.1">
    <property type="nucleotide sequence ID" value="NZ_VOHS01000076.1"/>
</dbReference>
<evidence type="ECO:0000313" key="2">
    <source>
        <dbReference type="Proteomes" id="UP000318815"/>
    </source>
</evidence>
<evidence type="ECO:0000313" key="1">
    <source>
        <dbReference type="EMBL" id="TWV91112.1"/>
    </source>
</evidence>
<accession>A0A5C6LI77</accession>
<reference evidence="1 2" key="1">
    <citation type="submission" date="2019-08" db="EMBL/GenBank/DDBJ databases">
        <title>Whole genome sequencing of chitin degrading bacteria Chitinophaga pinensis YS16.</title>
        <authorList>
            <person name="Singh R.P."/>
            <person name="Manchanda G."/>
            <person name="Maurya I.K."/>
            <person name="Joshi N.K."/>
            <person name="Srivastava A.K."/>
        </authorList>
    </citation>
    <scope>NUCLEOTIDE SEQUENCE [LARGE SCALE GENOMIC DNA]</scope>
    <source>
        <strain evidence="1 2">YS-16</strain>
    </source>
</reference>
<organism evidence="1 2">
    <name type="scientific">Chitinophaga pinensis</name>
    <dbReference type="NCBI Taxonomy" id="79329"/>
    <lineage>
        <taxon>Bacteria</taxon>
        <taxon>Pseudomonadati</taxon>
        <taxon>Bacteroidota</taxon>
        <taxon>Chitinophagia</taxon>
        <taxon>Chitinophagales</taxon>
        <taxon>Chitinophagaceae</taxon>
        <taxon>Chitinophaga</taxon>
    </lineage>
</organism>